<keyword evidence="2" id="KW-1185">Reference proteome</keyword>
<name>A0AAV4TEF4_9ARAC</name>
<dbReference type="EMBL" id="BPLQ01009301">
    <property type="protein sequence ID" value="GIY43145.1"/>
    <property type="molecule type" value="Genomic_DNA"/>
</dbReference>
<reference evidence="1 2" key="1">
    <citation type="submission" date="2021-06" db="EMBL/GenBank/DDBJ databases">
        <title>Caerostris darwini draft genome.</title>
        <authorList>
            <person name="Kono N."/>
            <person name="Arakawa K."/>
        </authorList>
    </citation>
    <scope>NUCLEOTIDE SEQUENCE [LARGE SCALE GENOMIC DNA]</scope>
</reference>
<protein>
    <submittedName>
        <fullName evidence="1">Uncharacterized protein</fullName>
    </submittedName>
</protein>
<dbReference type="Proteomes" id="UP001054837">
    <property type="component" value="Unassembled WGS sequence"/>
</dbReference>
<dbReference type="AlphaFoldDB" id="A0AAV4TEF4"/>
<comment type="caution">
    <text evidence="1">The sequence shown here is derived from an EMBL/GenBank/DDBJ whole genome shotgun (WGS) entry which is preliminary data.</text>
</comment>
<organism evidence="1 2">
    <name type="scientific">Caerostris darwini</name>
    <dbReference type="NCBI Taxonomy" id="1538125"/>
    <lineage>
        <taxon>Eukaryota</taxon>
        <taxon>Metazoa</taxon>
        <taxon>Ecdysozoa</taxon>
        <taxon>Arthropoda</taxon>
        <taxon>Chelicerata</taxon>
        <taxon>Arachnida</taxon>
        <taxon>Araneae</taxon>
        <taxon>Araneomorphae</taxon>
        <taxon>Entelegynae</taxon>
        <taxon>Araneoidea</taxon>
        <taxon>Araneidae</taxon>
        <taxon>Caerostris</taxon>
    </lineage>
</organism>
<evidence type="ECO:0000313" key="2">
    <source>
        <dbReference type="Proteomes" id="UP001054837"/>
    </source>
</evidence>
<sequence>MASTSLKTVICDQPLAHEWVELWICISHLDNKKGLPCESTLYEPCLGESNPRTFHQGSHYVDTSCPNIILGPVHVSSSIRQPPAWSAVHVCESRASMTNANEEPHSNIRN</sequence>
<gene>
    <name evidence="1" type="ORF">CDAR_492981</name>
</gene>
<proteinExistence type="predicted"/>
<accession>A0AAV4TEF4</accession>
<evidence type="ECO:0000313" key="1">
    <source>
        <dbReference type="EMBL" id="GIY43145.1"/>
    </source>
</evidence>